<dbReference type="Pfam" id="PF10117">
    <property type="entry name" value="McrBC"/>
    <property type="match status" value="1"/>
</dbReference>
<dbReference type="EMBL" id="BMWH01000001">
    <property type="protein sequence ID" value="GGZ68191.1"/>
    <property type="molecule type" value="Genomic_DNA"/>
</dbReference>
<dbReference type="Proteomes" id="UP000623010">
    <property type="component" value="Unassembled WGS sequence"/>
</dbReference>
<evidence type="ECO:0000313" key="3">
    <source>
        <dbReference type="Proteomes" id="UP000623010"/>
    </source>
</evidence>
<proteinExistence type="predicted"/>
<evidence type="ECO:0000256" key="1">
    <source>
        <dbReference type="SAM" id="MobiDB-lite"/>
    </source>
</evidence>
<keyword evidence="3" id="KW-1185">Reference proteome</keyword>
<dbReference type="RefSeq" id="WP_190055300.1">
    <property type="nucleotide sequence ID" value="NZ_BMWH01000001.1"/>
</dbReference>
<feature type="region of interest" description="Disordered" evidence="1">
    <location>
        <begin position="417"/>
        <end position="439"/>
    </location>
</feature>
<comment type="caution">
    <text evidence="2">The sequence shown here is derived from an EMBL/GenBank/DDBJ whole genome shotgun (WGS) entry which is preliminary data.</text>
</comment>
<sequence>MPDRAEIRLGEYESRTLDAEQLTPRDVTRLHAIQARGCLTLRPDRASWRLTADATVGVLALDRVRLVIEPKLAIPGEQLMAWLAYALGTPTPTAARRWTTAADGYADLVAAALLEQCEKLVRDGLRCDYVPRHSLEPVLRGRLDTAAQVTRRYGRLDQLHLRTFDRETDIWDNRVLGTALRVALALAADSGLARDLKGIAEAFPQAPTPAAALRALDRVQYTRLNSRYRAAHTWARLLLRGGGVTDLLADRGISADGLLLPMPALWEAVVRRLAAEAAAGHGGRAVPSTGKADITILDDLGSTSTFRPDLLLSLPGRDPARRVLLPVDAKYKRYDRHRVGAADIHQLLTYCAGYAPADAPDAVIVHPQPGGHAQRVARVEGPAGVLGVLHVLGVDTRTPPAQAVAWMRSALPLGVGGPGTPLPARKDLSQSTGHLLGDR</sequence>
<reference evidence="2" key="2">
    <citation type="submission" date="2020-09" db="EMBL/GenBank/DDBJ databases">
        <authorList>
            <person name="Sun Q."/>
            <person name="Ohkuma M."/>
        </authorList>
    </citation>
    <scope>NUCLEOTIDE SEQUENCE</scope>
    <source>
        <strain evidence="2">JCM 5016</strain>
    </source>
</reference>
<evidence type="ECO:0000313" key="2">
    <source>
        <dbReference type="EMBL" id="GGZ68191.1"/>
    </source>
</evidence>
<dbReference type="InterPro" id="IPR019292">
    <property type="entry name" value="McrC"/>
</dbReference>
<name>A0A918V4H4_9ACTN</name>
<dbReference type="PANTHER" id="PTHR38733:SF1">
    <property type="entry name" value="TYPE IV METHYL-DIRECTED RESTRICTION ENZYME ECOKMCRBC"/>
    <property type="match status" value="1"/>
</dbReference>
<dbReference type="PANTHER" id="PTHR38733">
    <property type="entry name" value="PROTEIN MCRC"/>
    <property type="match status" value="1"/>
</dbReference>
<organism evidence="2 3">
    <name type="scientific">Streptomyces echinoruber</name>
    <dbReference type="NCBI Taxonomy" id="68898"/>
    <lineage>
        <taxon>Bacteria</taxon>
        <taxon>Bacillati</taxon>
        <taxon>Actinomycetota</taxon>
        <taxon>Actinomycetes</taxon>
        <taxon>Kitasatosporales</taxon>
        <taxon>Streptomycetaceae</taxon>
        <taxon>Streptomyces</taxon>
    </lineage>
</organism>
<accession>A0A918V4H4</accession>
<reference evidence="2" key="1">
    <citation type="journal article" date="2014" name="Int. J. Syst. Evol. Microbiol.">
        <title>Complete genome sequence of Corynebacterium casei LMG S-19264T (=DSM 44701T), isolated from a smear-ripened cheese.</title>
        <authorList>
            <consortium name="US DOE Joint Genome Institute (JGI-PGF)"/>
            <person name="Walter F."/>
            <person name="Albersmeier A."/>
            <person name="Kalinowski J."/>
            <person name="Ruckert C."/>
        </authorList>
    </citation>
    <scope>NUCLEOTIDE SEQUENCE</scope>
    <source>
        <strain evidence="2">JCM 5016</strain>
    </source>
</reference>
<dbReference type="AlphaFoldDB" id="A0A918V4H4"/>
<evidence type="ECO:0008006" key="4">
    <source>
        <dbReference type="Google" id="ProtNLM"/>
    </source>
</evidence>
<protein>
    <recommendedName>
        <fullName evidence="4">PE-PGRS family protein</fullName>
    </recommendedName>
</protein>
<gene>
    <name evidence="2" type="ORF">GCM10010389_01760</name>
</gene>